<name>A0A1D3TUF1_9FIRM</name>
<protein>
    <submittedName>
        <fullName evidence="6">DNA-binding transcriptional regulator, LysR family</fullName>
    </submittedName>
</protein>
<dbReference type="OrthoDB" id="1652954at2"/>
<dbReference type="Pfam" id="PF03466">
    <property type="entry name" value="LysR_substrate"/>
    <property type="match status" value="1"/>
</dbReference>
<dbReference type="GO" id="GO:0003677">
    <property type="term" value="F:DNA binding"/>
    <property type="evidence" value="ECO:0007669"/>
    <property type="project" value="UniProtKB-KW"/>
</dbReference>
<dbReference type="Gene3D" id="3.40.190.10">
    <property type="entry name" value="Periplasmic binding protein-like II"/>
    <property type="match status" value="2"/>
</dbReference>
<dbReference type="EMBL" id="FMKA01000012">
    <property type="protein sequence ID" value="SCP97659.1"/>
    <property type="molecule type" value="Genomic_DNA"/>
</dbReference>
<dbReference type="Pfam" id="PF00126">
    <property type="entry name" value="HTH_1"/>
    <property type="match status" value="1"/>
</dbReference>
<sequence length="301" mass="34733">MNKTVDYILEVAKYGGITKAANNLYITPSALSKFVQTKEAELNVKLFNRMGKKFVLTYAGERYVQMLEEMMELKMQMDIEMSRISSMYMGRMRIGFQMSLAHTVITHVITEFQEQFPNVQIMLEEGSSNDLLKMLQNNELDIIIATIDHPIEQFHCDILSEGEIVLAVPTDSPLTEGAIRKDKFKYPWIDLNEWHELKSIMFSEGQIFRKYSDLIFENYDIKPDVSVLVKTTKTALLCVANQMGVTFTSDILVKQNNHEQDITMLSFGETRFTHQLSLLSCKNNMFSHEINVLNSIFKNHL</sequence>
<dbReference type="AlphaFoldDB" id="A0A1D3TUF1"/>
<dbReference type="GO" id="GO:0003700">
    <property type="term" value="F:DNA-binding transcription factor activity"/>
    <property type="evidence" value="ECO:0007669"/>
    <property type="project" value="InterPro"/>
</dbReference>
<dbReference type="SUPFAM" id="SSF46785">
    <property type="entry name" value="Winged helix' DNA-binding domain"/>
    <property type="match status" value="1"/>
</dbReference>
<organism evidence="6 7">
    <name type="scientific">Anaerobium acetethylicum</name>
    <dbReference type="NCBI Taxonomy" id="1619234"/>
    <lineage>
        <taxon>Bacteria</taxon>
        <taxon>Bacillati</taxon>
        <taxon>Bacillota</taxon>
        <taxon>Clostridia</taxon>
        <taxon>Lachnospirales</taxon>
        <taxon>Lachnospiraceae</taxon>
        <taxon>Anaerobium</taxon>
    </lineage>
</organism>
<dbReference type="InterPro" id="IPR036388">
    <property type="entry name" value="WH-like_DNA-bd_sf"/>
</dbReference>
<keyword evidence="4" id="KW-0804">Transcription</keyword>
<dbReference type="PROSITE" id="PS50931">
    <property type="entry name" value="HTH_LYSR"/>
    <property type="match status" value="1"/>
</dbReference>
<dbReference type="CDD" id="cd05466">
    <property type="entry name" value="PBP2_LTTR_substrate"/>
    <property type="match status" value="1"/>
</dbReference>
<gene>
    <name evidence="6" type="ORF">SAMN05421730_101277</name>
</gene>
<dbReference type="Proteomes" id="UP000199315">
    <property type="component" value="Unassembled WGS sequence"/>
</dbReference>
<evidence type="ECO:0000256" key="4">
    <source>
        <dbReference type="ARBA" id="ARBA00023163"/>
    </source>
</evidence>
<dbReference type="InterPro" id="IPR005119">
    <property type="entry name" value="LysR_subst-bd"/>
</dbReference>
<evidence type="ECO:0000256" key="3">
    <source>
        <dbReference type="ARBA" id="ARBA00023125"/>
    </source>
</evidence>
<dbReference type="STRING" id="1619234.SAMN05421730_101277"/>
<dbReference type="Gene3D" id="1.10.10.10">
    <property type="entry name" value="Winged helix-like DNA-binding domain superfamily/Winged helix DNA-binding domain"/>
    <property type="match status" value="1"/>
</dbReference>
<reference evidence="6 7" key="1">
    <citation type="submission" date="2016-09" db="EMBL/GenBank/DDBJ databases">
        <authorList>
            <person name="Capua I."/>
            <person name="De Benedictis P."/>
            <person name="Joannis T."/>
            <person name="Lombin L.H."/>
            <person name="Cattoli G."/>
        </authorList>
    </citation>
    <scope>NUCLEOTIDE SEQUENCE [LARGE SCALE GENOMIC DNA]</scope>
    <source>
        <strain evidence="6 7">GluBS11</strain>
    </source>
</reference>
<dbReference type="InterPro" id="IPR050950">
    <property type="entry name" value="HTH-type_LysR_regulators"/>
</dbReference>
<feature type="domain" description="HTH lysR-type" evidence="5">
    <location>
        <begin position="1"/>
        <end position="57"/>
    </location>
</feature>
<evidence type="ECO:0000313" key="7">
    <source>
        <dbReference type="Proteomes" id="UP000199315"/>
    </source>
</evidence>
<dbReference type="PANTHER" id="PTHR30419">
    <property type="entry name" value="HTH-TYPE TRANSCRIPTIONAL REGULATOR YBHD"/>
    <property type="match status" value="1"/>
</dbReference>
<dbReference type="SUPFAM" id="SSF53850">
    <property type="entry name" value="Periplasmic binding protein-like II"/>
    <property type="match status" value="1"/>
</dbReference>
<keyword evidence="7" id="KW-1185">Reference proteome</keyword>
<proteinExistence type="inferred from homology"/>
<keyword evidence="2" id="KW-0805">Transcription regulation</keyword>
<evidence type="ECO:0000256" key="1">
    <source>
        <dbReference type="ARBA" id="ARBA00009437"/>
    </source>
</evidence>
<dbReference type="GO" id="GO:0005829">
    <property type="term" value="C:cytosol"/>
    <property type="evidence" value="ECO:0007669"/>
    <property type="project" value="TreeGrafter"/>
</dbReference>
<evidence type="ECO:0000313" key="6">
    <source>
        <dbReference type="EMBL" id="SCP97659.1"/>
    </source>
</evidence>
<comment type="similarity">
    <text evidence="1">Belongs to the LysR transcriptional regulatory family.</text>
</comment>
<accession>A0A1D3TUF1</accession>
<evidence type="ECO:0000259" key="5">
    <source>
        <dbReference type="PROSITE" id="PS50931"/>
    </source>
</evidence>
<dbReference type="InterPro" id="IPR036390">
    <property type="entry name" value="WH_DNA-bd_sf"/>
</dbReference>
<keyword evidence="3 6" id="KW-0238">DNA-binding</keyword>
<evidence type="ECO:0000256" key="2">
    <source>
        <dbReference type="ARBA" id="ARBA00023015"/>
    </source>
</evidence>
<dbReference type="InterPro" id="IPR000847">
    <property type="entry name" value="LysR_HTH_N"/>
</dbReference>
<dbReference type="RefSeq" id="WP_091233999.1">
    <property type="nucleotide sequence ID" value="NZ_FMKA01000012.1"/>
</dbReference>